<evidence type="ECO:0000313" key="1">
    <source>
        <dbReference type="EMBL" id="GAH49329.1"/>
    </source>
</evidence>
<name>X1H638_9ZZZZ</name>
<dbReference type="AlphaFoldDB" id="X1H638"/>
<gene>
    <name evidence="1" type="ORF">S03H2_39503</name>
</gene>
<proteinExistence type="predicted"/>
<dbReference type="EMBL" id="BARU01024432">
    <property type="protein sequence ID" value="GAH49329.1"/>
    <property type="molecule type" value="Genomic_DNA"/>
</dbReference>
<comment type="caution">
    <text evidence="1">The sequence shown here is derived from an EMBL/GenBank/DDBJ whole genome shotgun (WGS) entry which is preliminary data.</text>
</comment>
<organism evidence="1">
    <name type="scientific">marine sediment metagenome</name>
    <dbReference type="NCBI Taxonomy" id="412755"/>
    <lineage>
        <taxon>unclassified sequences</taxon>
        <taxon>metagenomes</taxon>
        <taxon>ecological metagenomes</taxon>
    </lineage>
</organism>
<reference evidence="1" key="1">
    <citation type="journal article" date="2014" name="Front. Microbiol.">
        <title>High frequency of phylogenetically diverse reductive dehalogenase-homologous genes in deep subseafloor sedimentary metagenomes.</title>
        <authorList>
            <person name="Kawai M."/>
            <person name="Futagami T."/>
            <person name="Toyoda A."/>
            <person name="Takaki Y."/>
            <person name="Nishi S."/>
            <person name="Hori S."/>
            <person name="Arai W."/>
            <person name="Tsubouchi T."/>
            <person name="Morono Y."/>
            <person name="Uchiyama I."/>
            <person name="Ito T."/>
            <person name="Fujiyama A."/>
            <person name="Inagaki F."/>
            <person name="Takami H."/>
        </authorList>
    </citation>
    <scope>NUCLEOTIDE SEQUENCE</scope>
    <source>
        <strain evidence="1">Expedition CK06-06</strain>
    </source>
</reference>
<feature type="non-terminal residue" evidence="1">
    <location>
        <position position="95"/>
    </location>
</feature>
<sequence length="95" mass="11190">MLDYIISFLKQELREDINNKHKFILWLEFLKKNKYGKILCINLFLDLRIEHLEKSTIVEIINKISGTITDGREAFGKIAENNQKKILCCNLQGHQ</sequence>
<protein>
    <submittedName>
        <fullName evidence="1">Uncharacterized protein</fullName>
    </submittedName>
</protein>
<accession>X1H638</accession>